<dbReference type="Gene3D" id="2.60.120.1040">
    <property type="entry name" value="ZPR1, A/B domain"/>
    <property type="match status" value="2"/>
</dbReference>
<feature type="domain" description="Zinc finger ZPR1-type" evidence="6">
    <location>
        <begin position="53"/>
        <end position="210"/>
    </location>
</feature>
<evidence type="ECO:0000313" key="7">
    <source>
        <dbReference type="EMBL" id="MDI1486571.1"/>
    </source>
</evidence>
<evidence type="ECO:0000256" key="4">
    <source>
        <dbReference type="ARBA" id="ARBA00022833"/>
    </source>
</evidence>
<accession>A0AA43TPH6</accession>
<keyword evidence="8" id="KW-1185">Reference proteome</keyword>
<keyword evidence="4" id="KW-0862">Zinc</keyword>
<reference evidence="7" key="1">
    <citation type="journal article" date="2023" name="Genome Biol. Evol.">
        <title>First Whole Genome Sequence and Flow Cytometry Genome Size Data for the Lichen-Forming Fungus Ramalina farinacea (Ascomycota).</title>
        <authorList>
            <person name="Llewellyn T."/>
            <person name="Mian S."/>
            <person name="Hill R."/>
            <person name="Leitch I.J."/>
            <person name="Gaya E."/>
        </authorList>
    </citation>
    <scope>NUCLEOTIDE SEQUENCE</scope>
    <source>
        <strain evidence="7">LIQ254RAFAR</strain>
    </source>
</reference>
<evidence type="ECO:0000256" key="5">
    <source>
        <dbReference type="SAM" id="MobiDB-lite"/>
    </source>
</evidence>
<comment type="caution">
    <text evidence="7">The sequence shown here is derived from an EMBL/GenBank/DDBJ whole genome shotgun (WGS) entry which is preliminary data.</text>
</comment>
<dbReference type="InterPro" id="IPR056180">
    <property type="entry name" value="ZPR1_jr_dom"/>
</dbReference>
<comment type="similarity">
    <text evidence="1">Belongs to the ZPR1 family.</text>
</comment>
<gene>
    <name evidence="7" type="primary">ZPR1</name>
    <name evidence="7" type="ORF">OHK93_005802</name>
</gene>
<dbReference type="PANTHER" id="PTHR10876:SF0">
    <property type="entry name" value="ZINC FINGER PROTEIN ZPR1"/>
    <property type="match status" value="1"/>
</dbReference>
<dbReference type="FunFam" id="2.20.25.420:FF:000001">
    <property type="entry name" value="Zinc finger protein ZPR1"/>
    <property type="match status" value="1"/>
</dbReference>
<dbReference type="AlphaFoldDB" id="A0AA43TPH6"/>
<evidence type="ECO:0000256" key="1">
    <source>
        <dbReference type="ARBA" id="ARBA00008354"/>
    </source>
</evidence>
<dbReference type="NCBIfam" id="TIGR00310">
    <property type="entry name" value="ZPR1_znf"/>
    <property type="match status" value="2"/>
</dbReference>
<protein>
    <submittedName>
        <fullName evidence="7">Nucleolar zinc-finger protein</fullName>
    </submittedName>
</protein>
<dbReference type="EMBL" id="JAPUFD010000003">
    <property type="protein sequence ID" value="MDI1486571.1"/>
    <property type="molecule type" value="Genomic_DNA"/>
</dbReference>
<sequence length="500" mass="56087">MEDRIHNEFSGSTRAQNDENDLFSAIGKQVLGMKLDEEPAEDERVKIVEEIESLCMSCEENGTTRLLLTKIPFFRDIILMSFFCDNCGFRNNQIEPASEIQEQGIKIILKLTHVDDLQRQVVKSDSAVIRLEDLDLEIPEGRGRLTNIEGILNDVMLDLKSGQKQRRKEDLAFYEKIEEVTQTLFKMGIGARLPFVLSVNDPTGNSSIEPSPSDAAISGKYISKKYPRTPSQNAHLGLGDEERPTHDTTELVPEIQQDEGEGLEDVDIIEGEHYKIPVNCPGCTKQTNMLLQMVKIPYFKQVVISSIACEHCTYHTSDVKTGGEVPEKGKRITVHVKGPEDVGRDILKSETCLLKIPQCNVEVTPGSMGGRFTTVSGLLTQIRDDLKGANWDLDKPEVQRDSATPELTEQWLAFFGKIDKAIVGEMEYEIIMEDPFAGSYCQTYGEPEEDANVISEDYERTHDEEESLGLADMKTHMNGDGEYVSDPSMKLAKDREAKPE</sequence>
<dbReference type="GO" id="GO:0008270">
    <property type="term" value="F:zinc ion binding"/>
    <property type="evidence" value="ECO:0007669"/>
    <property type="project" value="UniProtKB-KW"/>
</dbReference>
<dbReference type="Gene3D" id="2.20.25.420">
    <property type="entry name" value="ZPR1, zinc finger domain"/>
    <property type="match status" value="2"/>
</dbReference>
<keyword evidence="2" id="KW-0479">Metal-binding</keyword>
<feature type="domain" description="Zinc finger ZPR1-type" evidence="6">
    <location>
        <begin position="278"/>
        <end position="443"/>
    </location>
</feature>
<organism evidence="7 8">
    <name type="scientific">Ramalina farinacea</name>
    <dbReference type="NCBI Taxonomy" id="258253"/>
    <lineage>
        <taxon>Eukaryota</taxon>
        <taxon>Fungi</taxon>
        <taxon>Dikarya</taxon>
        <taxon>Ascomycota</taxon>
        <taxon>Pezizomycotina</taxon>
        <taxon>Lecanoromycetes</taxon>
        <taxon>OSLEUM clade</taxon>
        <taxon>Lecanoromycetidae</taxon>
        <taxon>Lecanorales</taxon>
        <taxon>Lecanorineae</taxon>
        <taxon>Ramalinaceae</taxon>
        <taxon>Ramalina</taxon>
    </lineage>
</organism>
<dbReference type="GO" id="GO:0005634">
    <property type="term" value="C:nucleus"/>
    <property type="evidence" value="ECO:0007669"/>
    <property type="project" value="TreeGrafter"/>
</dbReference>
<feature type="region of interest" description="Disordered" evidence="5">
    <location>
        <begin position="475"/>
        <end position="500"/>
    </location>
</feature>
<dbReference type="InterPro" id="IPR042452">
    <property type="entry name" value="ZPR1_Znf1/2"/>
</dbReference>
<keyword evidence="3 7" id="KW-0863">Zinc-finger</keyword>
<evidence type="ECO:0000259" key="6">
    <source>
        <dbReference type="SMART" id="SM00709"/>
    </source>
</evidence>
<dbReference type="Pfam" id="PF22794">
    <property type="entry name" value="jr-ZPR1"/>
    <property type="match status" value="2"/>
</dbReference>
<name>A0AA43TPH6_9LECA</name>
<dbReference type="SMART" id="SM00709">
    <property type="entry name" value="Zpr1"/>
    <property type="match status" value="2"/>
</dbReference>
<evidence type="ECO:0000256" key="3">
    <source>
        <dbReference type="ARBA" id="ARBA00022771"/>
    </source>
</evidence>
<feature type="compositionally biased region" description="Basic and acidic residues" evidence="5">
    <location>
        <begin position="491"/>
        <end position="500"/>
    </location>
</feature>
<evidence type="ECO:0000313" key="8">
    <source>
        <dbReference type="Proteomes" id="UP001161017"/>
    </source>
</evidence>
<dbReference type="Proteomes" id="UP001161017">
    <property type="component" value="Unassembled WGS sequence"/>
</dbReference>
<evidence type="ECO:0000256" key="2">
    <source>
        <dbReference type="ARBA" id="ARBA00022723"/>
    </source>
</evidence>
<dbReference type="Pfam" id="PF03367">
    <property type="entry name" value="Zn_ribbon_ZPR1"/>
    <property type="match status" value="2"/>
</dbReference>
<dbReference type="InterPro" id="IPR042451">
    <property type="entry name" value="ZPR1_A/B_dom"/>
</dbReference>
<proteinExistence type="inferred from homology"/>
<dbReference type="PANTHER" id="PTHR10876">
    <property type="entry name" value="ZINC FINGER PROTEIN ZPR1"/>
    <property type="match status" value="1"/>
</dbReference>
<dbReference type="InterPro" id="IPR004457">
    <property type="entry name" value="Znf_ZPR1"/>
</dbReference>
<dbReference type="InterPro" id="IPR040141">
    <property type="entry name" value="ZPR1"/>
</dbReference>